<keyword evidence="3" id="KW-0805">Transcription regulation</keyword>
<protein>
    <submittedName>
        <fullName evidence="7">Arginine utilization regulatory protein RocR</fullName>
    </submittedName>
</protein>
<dbReference type="InterPro" id="IPR027417">
    <property type="entry name" value="P-loop_NTPase"/>
</dbReference>
<feature type="domain" description="Sigma-54 factor interaction" evidence="5">
    <location>
        <begin position="156"/>
        <end position="385"/>
    </location>
</feature>
<dbReference type="Pfam" id="PF02954">
    <property type="entry name" value="HTH_8"/>
    <property type="match status" value="1"/>
</dbReference>
<proteinExistence type="predicted"/>
<dbReference type="Pfam" id="PF25601">
    <property type="entry name" value="AAA_lid_14"/>
    <property type="match status" value="1"/>
</dbReference>
<evidence type="ECO:0000256" key="2">
    <source>
        <dbReference type="ARBA" id="ARBA00022840"/>
    </source>
</evidence>
<dbReference type="InterPro" id="IPR009057">
    <property type="entry name" value="Homeodomain-like_sf"/>
</dbReference>
<dbReference type="RefSeq" id="WP_066352895.1">
    <property type="nucleotide sequence ID" value="NZ_LOED01000010.1"/>
</dbReference>
<dbReference type="SMART" id="SM00382">
    <property type="entry name" value="AAA"/>
    <property type="match status" value="1"/>
</dbReference>
<dbReference type="SUPFAM" id="SSF52540">
    <property type="entry name" value="P-loop containing nucleoside triphosphate hydrolases"/>
    <property type="match status" value="1"/>
</dbReference>
<dbReference type="InterPro" id="IPR002197">
    <property type="entry name" value="HTH_Fis"/>
</dbReference>
<sequence>MTRFDYKFLFESMLVHLKQGILVVDTNANVVFYNEPVTQIAGIDPKDAVGKNILEIFPDLTPETSTFYYVLRTGKPLIDYVQTYLNYKGEKVTTVTSTMPLIQNGKIVGAFELYREFSTLRDLSERIISLQKELYKKASCEKSYSDCKAIYTFDDIIGKSPAIRELIEKARKVADSPSPILVYGETGTGKELLVQAIHNASLTRRNKPFIAQNCAALPKTLLEGILFGTTAGSFTGAKDRPGLFELANGGTLFLDEINSMDIELQAKLLRVLQDGVIRRIGGIKTTVVDVRIIASTNEPPQKAVEKKLLREDLYYRLNVISLTVPPLRERKEDIPLLVEHFIKQYNKLLGKSVKGVSREVMELFMNYRWPGNVRELKSIIENAMNFIEGEIIELKDLPRSFGDLVTGDDGCCAGVDLQAGFPPLNEAVNNFEKNLIQKAIMAANGNYAEAARLLKVPKQTLHNKVKKYGLNKKLLTKKNYFTFKVSKM</sequence>
<keyword evidence="1" id="KW-0547">Nucleotide-binding</keyword>
<dbReference type="STRING" id="520764.AN618_10490"/>
<dbReference type="PANTHER" id="PTHR32071">
    <property type="entry name" value="TRANSCRIPTIONAL REGULATORY PROTEIN"/>
    <property type="match status" value="1"/>
</dbReference>
<dbReference type="InterPro" id="IPR035965">
    <property type="entry name" value="PAS-like_dom_sf"/>
</dbReference>
<dbReference type="Gene3D" id="1.10.10.60">
    <property type="entry name" value="Homeodomain-like"/>
    <property type="match status" value="1"/>
</dbReference>
<accession>A0A140LAC2</accession>
<dbReference type="Gene3D" id="3.30.450.20">
    <property type="entry name" value="PAS domain"/>
    <property type="match status" value="1"/>
</dbReference>
<dbReference type="PANTHER" id="PTHR32071:SF74">
    <property type="entry name" value="TRANSCRIPTIONAL ACTIVATOR ROCR"/>
    <property type="match status" value="1"/>
</dbReference>
<gene>
    <name evidence="7" type="primary">rocR_5</name>
    <name evidence="7" type="ORF">AN618_10490</name>
</gene>
<dbReference type="InterPro" id="IPR025943">
    <property type="entry name" value="Sigma_54_int_dom_ATP-bd_2"/>
</dbReference>
<dbReference type="Gene3D" id="3.40.50.300">
    <property type="entry name" value="P-loop containing nucleotide triphosphate hydrolases"/>
    <property type="match status" value="1"/>
</dbReference>
<dbReference type="PATRIC" id="fig|520764.3.peg.1083"/>
<evidence type="ECO:0000256" key="1">
    <source>
        <dbReference type="ARBA" id="ARBA00022741"/>
    </source>
</evidence>
<evidence type="ECO:0000259" key="6">
    <source>
        <dbReference type="PROSITE" id="PS50112"/>
    </source>
</evidence>
<dbReference type="EMBL" id="LOED01000010">
    <property type="protein sequence ID" value="KXG77497.1"/>
    <property type="molecule type" value="Genomic_DNA"/>
</dbReference>
<dbReference type="PROSITE" id="PS00675">
    <property type="entry name" value="SIGMA54_INTERACT_1"/>
    <property type="match status" value="1"/>
</dbReference>
<reference evidence="7 8" key="1">
    <citation type="submission" date="2015-12" db="EMBL/GenBank/DDBJ databases">
        <title>Draft genome sequnece of Fervidicola ferrireducens strain Y170.</title>
        <authorList>
            <person name="Patel B.K."/>
        </authorList>
    </citation>
    <scope>NUCLEOTIDE SEQUENCE [LARGE SCALE GENOMIC DNA]</scope>
    <source>
        <strain evidence="7 8">Y170</strain>
    </source>
</reference>
<evidence type="ECO:0000259" key="5">
    <source>
        <dbReference type="PROSITE" id="PS50045"/>
    </source>
</evidence>
<dbReference type="PRINTS" id="PR01590">
    <property type="entry name" value="HTHFIS"/>
</dbReference>
<dbReference type="GO" id="GO:0006355">
    <property type="term" value="P:regulation of DNA-templated transcription"/>
    <property type="evidence" value="ECO:0007669"/>
    <property type="project" value="InterPro"/>
</dbReference>
<dbReference type="InParanoid" id="A0A140LAC2"/>
<dbReference type="InterPro" id="IPR013656">
    <property type="entry name" value="PAS_4"/>
</dbReference>
<dbReference type="GO" id="GO:0005524">
    <property type="term" value="F:ATP binding"/>
    <property type="evidence" value="ECO:0007669"/>
    <property type="project" value="UniProtKB-KW"/>
</dbReference>
<dbReference type="CDD" id="cd00009">
    <property type="entry name" value="AAA"/>
    <property type="match status" value="1"/>
</dbReference>
<dbReference type="Pfam" id="PF00158">
    <property type="entry name" value="Sigma54_activat"/>
    <property type="match status" value="1"/>
</dbReference>
<keyword evidence="2" id="KW-0067">ATP-binding</keyword>
<dbReference type="FunFam" id="3.40.50.300:FF:000006">
    <property type="entry name" value="DNA-binding transcriptional regulator NtrC"/>
    <property type="match status" value="1"/>
</dbReference>
<dbReference type="PROSITE" id="PS50045">
    <property type="entry name" value="SIGMA54_INTERACT_4"/>
    <property type="match status" value="1"/>
</dbReference>
<dbReference type="PROSITE" id="PS50112">
    <property type="entry name" value="PAS"/>
    <property type="match status" value="1"/>
</dbReference>
<dbReference type="SUPFAM" id="SSF46689">
    <property type="entry name" value="Homeodomain-like"/>
    <property type="match status" value="1"/>
</dbReference>
<evidence type="ECO:0000313" key="7">
    <source>
        <dbReference type="EMBL" id="KXG77497.1"/>
    </source>
</evidence>
<dbReference type="InterPro" id="IPR058031">
    <property type="entry name" value="AAA_lid_NorR"/>
</dbReference>
<dbReference type="InterPro" id="IPR025662">
    <property type="entry name" value="Sigma_54_int_dom_ATP-bd_1"/>
</dbReference>
<evidence type="ECO:0000313" key="8">
    <source>
        <dbReference type="Proteomes" id="UP000070427"/>
    </source>
</evidence>
<dbReference type="NCBIfam" id="TIGR00229">
    <property type="entry name" value="sensory_box"/>
    <property type="match status" value="1"/>
</dbReference>
<dbReference type="GO" id="GO:0043565">
    <property type="term" value="F:sequence-specific DNA binding"/>
    <property type="evidence" value="ECO:0007669"/>
    <property type="project" value="InterPro"/>
</dbReference>
<dbReference type="InterPro" id="IPR000014">
    <property type="entry name" value="PAS"/>
</dbReference>
<dbReference type="Gene3D" id="1.10.8.60">
    <property type="match status" value="1"/>
</dbReference>
<keyword evidence="8" id="KW-1185">Reference proteome</keyword>
<dbReference type="SUPFAM" id="SSF55785">
    <property type="entry name" value="PYP-like sensor domain (PAS domain)"/>
    <property type="match status" value="1"/>
</dbReference>
<evidence type="ECO:0000256" key="3">
    <source>
        <dbReference type="ARBA" id="ARBA00023015"/>
    </source>
</evidence>
<keyword evidence="4" id="KW-0804">Transcription</keyword>
<organism evidence="7 8">
    <name type="scientific">Fervidicola ferrireducens</name>
    <dbReference type="NCBI Taxonomy" id="520764"/>
    <lineage>
        <taxon>Bacteria</taxon>
        <taxon>Bacillati</taxon>
        <taxon>Bacillota</taxon>
        <taxon>Clostridia</taxon>
        <taxon>Thermosediminibacterales</taxon>
        <taxon>Thermosediminibacteraceae</taxon>
        <taxon>Fervidicola</taxon>
    </lineage>
</organism>
<dbReference type="CDD" id="cd00130">
    <property type="entry name" value="PAS"/>
    <property type="match status" value="1"/>
</dbReference>
<comment type="caution">
    <text evidence="7">The sequence shown here is derived from an EMBL/GenBank/DDBJ whole genome shotgun (WGS) entry which is preliminary data.</text>
</comment>
<dbReference type="AlphaFoldDB" id="A0A140LAC2"/>
<evidence type="ECO:0000256" key="4">
    <source>
        <dbReference type="ARBA" id="ARBA00023163"/>
    </source>
</evidence>
<name>A0A140LAC2_9FIRM</name>
<dbReference type="PROSITE" id="PS00676">
    <property type="entry name" value="SIGMA54_INTERACT_2"/>
    <property type="match status" value="1"/>
</dbReference>
<feature type="domain" description="PAS" evidence="6">
    <location>
        <begin position="6"/>
        <end position="63"/>
    </location>
</feature>
<dbReference type="InterPro" id="IPR002078">
    <property type="entry name" value="Sigma_54_int"/>
</dbReference>
<dbReference type="Pfam" id="PF08448">
    <property type="entry name" value="PAS_4"/>
    <property type="match status" value="1"/>
</dbReference>
<dbReference type="Proteomes" id="UP000070427">
    <property type="component" value="Unassembled WGS sequence"/>
</dbReference>
<dbReference type="OrthoDB" id="9803970at2"/>
<dbReference type="InterPro" id="IPR003593">
    <property type="entry name" value="AAA+_ATPase"/>
</dbReference>